<feature type="compositionally biased region" description="Low complexity" evidence="9">
    <location>
        <begin position="430"/>
        <end position="442"/>
    </location>
</feature>
<comment type="catalytic activity">
    <reaction evidence="7">
        <text>L-threonyl-[protein] + ATP = O-phospho-L-threonyl-[protein] + ADP + H(+)</text>
        <dbReference type="Rhea" id="RHEA:46608"/>
        <dbReference type="Rhea" id="RHEA-COMP:11060"/>
        <dbReference type="Rhea" id="RHEA-COMP:11605"/>
        <dbReference type="ChEBI" id="CHEBI:15378"/>
        <dbReference type="ChEBI" id="CHEBI:30013"/>
        <dbReference type="ChEBI" id="CHEBI:30616"/>
        <dbReference type="ChEBI" id="CHEBI:61977"/>
        <dbReference type="ChEBI" id="CHEBI:456216"/>
        <dbReference type="EC" id="2.7.11.1"/>
    </reaction>
</comment>
<comment type="caution">
    <text evidence="11">The sequence shown here is derived from an EMBL/GenBank/DDBJ whole genome shotgun (WGS) entry which is preliminary data.</text>
</comment>
<evidence type="ECO:0000256" key="9">
    <source>
        <dbReference type="SAM" id="MobiDB-lite"/>
    </source>
</evidence>
<dbReference type="InterPro" id="IPR024604">
    <property type="entry name" value="GSG2_C"/>
</dbReference>
<dbReference type="Pfam" id="PF12330">
    <property type="entry name" value="Haspin_kinase"/>
    <property type="match status" value="1"/>
</dbReference>
<dbReference type="PANTHER" id="PTHR24419">
    <property type="entry name" value="INTERLEUKIN-1 RECEPTOR-ASSOCIATED KINASE"/>
    <property type="match status" value="1"/>
</dbReference>
<keyword evidence="3" id="KW-0808">Transferase</keyword>
<organism evidence="11 12">
    <name type="scientific">Plutella xylostella</name>
    <name type="common">Diamondback moth</name>
    <name type="synonym">Plutella maculipennis</name>
    <dbReference type="NCBI Taxonomy" id="51655"/>
    <lineage>
        <taxon>Eukaryota</taxon>
        <taxon>Metazoa</taxon>
        <taxon>Ecdysozoa</taxon>
        <taxon>Arthropoda</taxon>
        <taxon>Hexapoda</taxon>
        <taxon>Insecta</taxon>
        <taxon>Pterygota</taxon>
        <taxon>Neoptera</taxon>
        <taxon>Endopterygota</taxon>
        <taxon>Lepidoptera</taxon>
        <taxon>Glossata</taxon>
        <taxon>Ditrysia</taxon>
        <taxon>Yponomeutoidea</taxon>
        <taxon>Plutellidae</taxon>
        <taxon>Plutella</taxon>
    </lineage>
</organism>
<dbReference type="InterPro" id="IPR011009">
    <property type="entry name" value="Kinase-like_dom_sf"/>
</dbReference>
<evidence type="ECO:0000256" key="2">
    <source>
        <dbReference type="ARBA" id="ARBA00022527"/>
    </source>
</evidence>
<keyword evidence="2" id="KW-0723">Serine/threonine-protein kinase</keyword>
<dbReference type="Gene3D" id="1.10.510.10">
    <property type="entry name" value="Transferase(Phosphotransferase) domain 1"/>
    <property type="match status" value="1"/>
</dbReference>
<evidence type="ECO:0000313" key="12">
    <source>
        <dbReference type="Proteomes" id="UP000823941"/>
    </source>
</evidence>
<evidence type="ECO:0000256" key="7">
    <source>
        <dbReference type="ARBA" id="ARBA00047899"/>
    </source>
</evidence>
<accession>A0ABQ7Q113</accession>
<comment type="catalytic activity">
    <reaction evidence="8">
        <text>L-seryl-[protein] + ATP = O-phospho-L-seryl-[protein] + ADP + H(+)</text>
        <dbReference type="Rhea" id="RHEA:17989"/>
        <dbReference type="Rhea" id="RHEA-COMP:9863"/>
        <dbReference type="Rhea" id="RHEA-COMP:11604"/>
        <dbReference type="ChEBI" id="CHEBI:15378"/>
        <dbReference type="ChEBI" id="CHEBI:29999"/>
        <dbReference type="ChEBI" id="CHEBI:30616"/>
        <dbReference type="ChEBI" id="CHEBI:83421"/>
        <dbReference type="ChEBI" id="CHEBI:456216"/>
        <dbReference type="EC" id="2.7.11.1"/>
    </reaction>
</comment>
<feature type="region of interest" description="Disordered" evidence="9">
    <location>
        <begin position="423"/>
        <end position="442"/>
    </location>
</feature>
<sequence length="1322" mass="149628">MQRTYKSKKDTGGGLDPREVIFSLDDKSSAFDAFYIQNIKQTKREHSCMSSSNQYSSAANKVRKRKYVRRIVKEVERIPEYTSKSSYLTPDKSIHVNRGQDLFDQLLNSSSPTGNETIKTNKNDLFDKLKLSKEKNTYSRKKITKTRIKKINYSSSDSTDSDKENSSETKSQNATNIGKHELVIEREPKKSSPYCQDQDDSINHIANLSIINKMSDSCTPKNYKSNNYGNNRLTEHLIPNQNSPLCSTPFMEKYRGKSIYKFSPISMGKLDESNTHNTDHTDSNEKDKSVVLFDSNEMDSLVVSNNIHVPSPVLKCTSKSMFNNSSSHSNVSRRKKNSNNSLINNSIHKEDRDEAVKEDIKNNIDSLIQYSTDVTPFLGFVNNTLKHEEDPEIILVDNEIETEINTSPRKSLVLQTSTKNNLFKRRNDSKASNSSSEKSYTSVKSNKSVKITNITFEEDFLPPSNIDTNQMSIEDEPFLGFSTNTILKAEEIIDVDKSYFDSEENSSNDITMVESEIPKQIDEIETENKLSISIEDNSCNEDKFMTFSTTRKTVATESIIESDSDGQSHYDTCDSLERFSEEEKCEPKTIIPLVVLERMNLSNFEKHRNKNASDSSSSSSNNSSAEISYTDKDTSSKEVEESTDTDTESNISSQTSSTGTESFINEESNESKEEIEELATQTSGSQSNEEEERNFVTKRRRNDAVNNSSLLVLDETTDNINTSTSTDEANTTVLHKLFNKNRPGKRVTEDLISEVLSRDDVTESYKSLVKNFRMSVADRNASRIAEHAHQSNKATGSGLHSISHDVSKLGKTVMEPAIVLQPGKKWERSLSIYRRMTTMSTCDGSVLEDDELDRKGRKYRQSVIETMEMQPHKGPLHNESFQSCRSSIVSKPHRATIKIIKDPNSSNQSHHSSSVLNDLSGFLHEDCDDTVVELSKLSISGPELEVTIVENVHESERLTTAREFVLRRCNQTEPILFDECYPDTVLKNCHKIGEGVYGEVYLWKARDGRARVMKVVPIAGSTKVNGEHQKDFHEVISEIVIAMELSALRAPIADIENHLDEGKDIASLDLHSIENATDCFNEVLAVRCVYGSYPSRLLDLWDLFDECKGSENDNPAVLPADQQFLVLELANAGQDLESYQFTNAEQAHALFMQVAFALAVGEEAFQFEHRDLHWGNVLIAPTEQKYATFVLRGRSYRLPRRGVAATIIDYSLSRAALPVAGDRVALYNDLGRDEELFAAVGDKQFDVYRSMREHTGNDWKVFEPYTNILWLEYVADKMITALRYKRVNTKVHKHYIAKLKGIKDRILTHRSAVQFVLTDDEF</sequence>
<evidence type="ECO:0000256" key="5">
    <source>
        <dbReference type="ARBA" id="ARBA00022777"/>
    </source>
</evidence>
<dbReference type="Proteomes" id="UP000823941">
    <property type="component" value="Chromosome 23"/>
</dbReference>
<dbReference type="SMART" id="SM01331">
    <property type="entry name" value="DUF3635"/>
    <property type="match status" value="1"/>
</dbReference>
<gene>
    <name evidence="11" type="ORF">JYU34_017291</name>
</gene>
<evidence type="ECO:0000256" key="8">
    <source>
        <dbReference type="ARBA" id="ARBA00048679"/>
    </source>
</evidence>
<feature type="compositionally biased region" description="Basic and acidic residues" evidence="9">
    <location>
        <begin position="629"/>
        <end position="640"/>
    </location>
</feature>
<feature type="domain" description="Protein kinase" evidence="10">
    <location>
        <begin position="986"/>
        <end position="1322"/>
    </location>
</feature>
<evidence type="ECO:0000256" key="1">
    <source>
        <dbReference type="ARBA" id="ARBA00012513"/>
    </source>
</evidence>
<reference evidence="11 12" key="1">
    <citation type="submission" date="2021-06" db="EMBL/GenBank/DDBJ databases">
        <title>A haploid diamondback moth (Plutella xylostella L.) genome assembly resolves 31 chromosomes and identifies a diamide resistance mutation.</title>
        <authorList>
            <person name="Ward C.M."/>
            <person name="Perry K.D."/>
            <person name="Baker G."/>
            <person name="Powis K."/>
            <person name="Heckel D.G."/>
            <person name="Baxter S.W."/>
        </authorList>
    </citation>
    <scope>NUCLEOTIDE SEQUENCE [LARGE SCALE GENOMIC DNA]</scope>
    <source>
        <strain evidence="11 12">LV</strain>
        <tissue evidence="11">Single pupa</tissue>
    </source>
</reference>
<evidence type="ECO:0000256" key="3">
    <source>
        <dbReference type="ARBA" id="ARBA00022679"/>
    </source>
</evidence>
<keyword evidence="4" id="KW-0547">Nucleotide-binding</keyword>
<evidence type="ECO:0000313" key="11">
    <source>
        <dbReference type="EMBL" id="KAG7298839.1"/>
    </source>
</evidence>
<dbReference type="SUPFAM" id="SSF56112">
    <property type="entry name" value="Protein kinase-like (PK-like)"/>
    <property type="match status" value="1"/>
</dbReference>
<dbReference type="PROSITE" id="PS50011">
    <property type="entry name" value="PROTEIN_KINASE_DOM"/>
    <property type="match status" value="1"/>
</dbReference>
<evidence type="ECO:0000256" key="6">
    <source>
        <dbReference type="ARBA" id="ARBA00022840"/>
    </source>
</evidence>
<feature type="compositionally biased region" description="Low complexity" evidence="9">
    <location>
        <begin position="612"/>
        <end position="625"/>
    </location>
</feature>
<feature type="region of interest" description="Disordered" evidence="9">
    <location>
        <begin position="153"/>
        <end position="182"/>
    </location>
</feature>
<name>A0ABQ7Q113_PLUXY</name>
<protein>
    <recommendedName>
        <fullName evidence="1">non-specific serine/threonine protein kinase</fullName>
        <ecNumber evidence="1">2.7.11.1</ecNumber>
    </recommendedName>
</protein>
<dbReference type="PANTHER" id="PTHR24419:SF18">
    <property type="entry name" value="SERINE_THREONINE-PROTEIN KINASE HASPIN"/>
    <property type="match status" value="1"/>
</dbReference>
<dbReference type="InterPro" id="IPR000719">
    <property type="entry name" value="Prot_kinase_dom"/>
</dbReference>
<proteinExistence type="predicted"/>
<dbReference type="Gene3D" id="3.30.200.20">
    <property type="entry name" value="Phosphorylase Kinase, domain 1"/>
    <property type="match status" value="1"/>
</dbReference>
<feature type="region of interest" description="Disordered" evidence="9">
    <location>
        <begin position="607"/>
        <end position="701"/>
    </location>
</feature>
<keyword evidence="6" id="KW-0067">ATP-binding</keyword>
<feature type="compositionally biased region" description="Polar residues" evidence="9">
    <location>
        <begin position="650"/>
        <end position="660"/>
    </location>
</feature>
<evidence type="ECO:0000259" key="10">
    <source>
        <dbReference type="PROSITE" id="PS50011"/>
    </source>
</evidence>
<evidence type="ECO:0000256" key="4">
    <source>
        <dbReference type="ARBA" id="ARBA00022741"/>
    </source>
</evidence>
<dbReference type="EMBL" id="JAHIBW010000023">
    <property type="protein sequence ID" value="KAG7298839.1"/>
    <property type="molecule type" value="Genomic_DNA"/>
</dbReference>
<keyword evidence="12" id="KW-1185">Reference proteome</keyword>
<dbReference type="EC" id="2.7.11.1" evidence="1"/>
<feature type="region of interest" description="Disordered" evidence="9">
    <location>
        <begin position="322"/>
        <end position="351"/>
    </location>
</feature>
<keyword evidence="5" id="KW-0418">Kinase</keyword>